<reference evidence="3" key="1">
    <citation type="journal article" date="2019" name="Nat. Commun.">
        <title>The genome of broomcorn millet.</title>
        <authorList>
            <person name="Zou C."/>
            <person name="Miki D."/>
            <person name="Li D."/>
            <person name="Tang Q."/>
            <person name="Xiao L."/>
            <person name="Rajput S."/>
            <person name="Deng P."/>
            <person name="Jia W."/>
            <person name="Huang R."/>
            <person name="Zhang M."/>
            <person name="Sun Y."/>
            <person name="Hu J."/>
            <person name="Fu X."/>
            <person name="Schnable P.S."/>
            <person name="Li F."/>
            <person name="Zhang H."/>
            <person name="Feng B."/>
            <person name="Zhu X."/>
            <person name="Liu R."/>
            <person name="Schnable J.C."/>
            <person name="Zhu J.-K."/>
            <person name="Zhang H."/>
        </authorList>
    </citation>
    <scope>NUCLEOTIDE SEQUENCE [LARGE SCALE GENOMIC DNA]</scope>
</reference>
<sequence length="285" mass="29544">MPTTTWSSAGDLLRCSAPLRRRAVRCVISTSRGGEGCAISSSRRLGRTSVPPALGVPPATGAASGFGGLLGWPSSQFGSTDDTSSAFLQPVVPTALGPAVNRGCYFQSLLHGLSGDRAAHIAPLSVEEVEPQAPASSSVLVSEIPAATNGSTPCPESDSQLGSDDNELLSTDDEADDEGVDGDSEHQVESAFVVDSEDGFDYTVEIPSSQDIPGLGVVCKPSTRVLSDEELQFKIIPTSLGDCGCVSTNAGFKKRVMTLAARTAQRETVVKLSCDCTEAKTMAGM</sequence>
<protein>
    <submittedName>
        <fullName evidence="2">Uncharacterized protein</fullName>
    </submittedName>
</protein>
<dbReference type="Proteomes" id="UP000275267">
    <property type="component" value="Unassembled WGS sequence"/>
</dbReference>
<evidence type="ECO:0000256" key="1">
    <source>
        <dbReference type="SAM" id="MobiDB-lite"/>
    </source>
</evidence>
<dbReference type="AlphaFoldDB" id="A0A3L6TG75"/>
<evidence type="ECO:0000313" key="2">
    <source>
        <dbReference type="EMBL" id="RLN39230.1"/>
    </source>
</evidence>
<comment type="caution">
    <text evidence="2">The sequence shown here is derived from an EMBL/GenBank/DDBJ whole genome shotgun (WGS) entry which is preliminary data.</text>
</comment>
<evidence type="ECO:0000313" key="3">
    <source>
        <dbReference type="Proteomes" id="UP000275267"/>
    </source>
</evidence>
<feature type="region of interest" description="Disordered" evidence="1">
    <location>
        <begin position="146"/>
        <end position="185"/>
    </location>
</feature>
<feature type="compositionally biased region" description="Acidic residues" evidence="1">
    <location>
        <begin position="164"/>
        <end position="182"/>
    </location>
</feature>
<accession>A0A3L6TG75</accession>
<proteinExistence type="predicted"/>
<organism evidence="2 3">
    <name type="scientific">Panicum miliaceum</name>
    <name type="common">Proso millet</name>
    <name type="synonym">Broomcorn millet</name>
    <dbReference type="NCBI Taxonomy" id="4540"/>
    <lineage>
        <taxon>Eukaryota</taxon>
        <taxon>Viridiplantae</taxon>
        <taxon>Streptophyta</taxon>
        <taxon>Embryophyta</taxon>
        <taxon>Tracheophyta</taxon>
        <taxon>Spermatophyta</taxon>
        <taxon>Magnoliopsida</taxon>
        <taxon>Liliopsida</taxon>
        <taxon>Poales</taxon>
        <taxon>Poaceae</taxon>
        <taxon>PACMAD clade</taxon>
        <taxon>Panicoideae</taxon>
        <taxon>Panicodae</taxon>
        <taxon>Paniceae</taxon>
        <taxon>Panicinae</taxon>
        <taxon>Panicum</taxon>
        <taxon>Panicum sect. Panicum</taxon>
    </lineage>
</organism>
<name>A0A3L6TG75_PANMI</name>
<dbReference type="EMBL" id="PQIB02000001">
    <property type="protein sequence ID" value="RLN39230.1"/>
    <property type="molecule type" value="Genomic_DNA"/>
</dbReference>
<feature type="compositionally biased region" description="Polar residues" evidence="1">
    <location>
        <begin position="148"/>
        <end position="163"/>
    </location>
</feature>
<keyword evidence="3" id="KW-1185">Reference proteome</keyword>
<gene>
    <name evidence="2" type="ORF">C2845_PM01G05790</name>
</gene>